<gene>
    <name evidence="2" type="ORF">EJ06DRAFT_127784</name>
</gene>
<feature type="region of interest" description="Disordered" evidence="1">
    <location>
        <begin position="101"/>
        <end position="124"/>
    </location>
</feature>
<feature type="region of interest" description="Disordered" evidence="1">
    <location>
        <begin position="1"/>
        <end position="29"/>
    </location>
</feature>
<dbReference type="GO" id="GO:0061630">
    <property type="term" value="F:ubiquitin protein ligase activity"/>
    <property type="evidence" value="ECO:0007669"/>
    <property type="project" value="InterPro"/>
</dbReference>
<evidence type="ECO:0000313" key="3">
    <source>
        <dbReference type="Proteomes" id="UP000799640"/>
    </source>
</evidence>
<sequence length="250" mass="27059">MTTPPWCPHDRPRDRPPNNPPSSPPRRTPGVVLVLASPAQPGVTRTLGQEVVDWERRGGRGMLRVPEERTPGSYDTSTRRAYEYSPPGSYDVSMRRTYDTSGALSSSAPAASAHGTPRVTPTLRTYSSLNTPATRSVAHRTPSLSPTGLSCTLTHAARQPTSQASCPICAAPLAGAGLGQLVWCKGECGANVHRACFDAWRATAPVPVRCVMCRAVWRRACVHDTQDAGERRDEWRRGEGEWAREGYGGG</sequence>
<feature type="region of interest" description="Disordered" evidence="1">
    <location>
        <begin position="228"/>
        <end position="250"/>
    </location>
</feature>
<dbReference type="AlphaFoldDB" id="A0A6G1HQU7"/>
<organism evidence="2 3">
    <name type="scientific">Trichodelitschia bisporula</name>
    <dbReference type="NCBI Taxonomy" id="703511"/>
    <lineage>
        <taxon>Eukaryota</taxon>
        <taxon>Fungi</taxon>
        <taxon>Dikarya</taxon>
        <taxon>Ascomycota</taxon>
        <taxon>Pezizomycotina</taxon>
        <taxon>Dothideomycetes</taxon>
        <taxon>Dothideomycetes incertae sedis</taxon>
        <taxon>Phaeotrichales</taxon>
        <taxon>Phaeotrichaceae</taxon>
        <taxon>Trichodelitschia</taxon>
    </lineage>
</organism>
<dbReference type="InterPro" id="IPR039903">
    <property type="entry name" value="Zswim2"/>
</dbReference>
<feature type="compositionally biased region" description="Basic and acidic residues" evidence="1">
    <location>
        <begin position="228"/>
        <end position="244"/>
    </location>
</feature>
<dbReference type="PANTHER" id="PTHR21540">
    <property type="entry name" value="RING FINGER AND SWIM DOMAIN-CONTAINING PROTEIN 2"/>
    <property type="match status" value="1"/>
</dbReference>
<evidence type="ECO:0000313" key="2">
    <source>
        <dbReference type="EMBL" id="KAF2398219.1"/>
    </source>
</evidence>
<dbReference type="PANTHER" id="PTHR21540:SF0">
    <property type="entry name" value="PHD FAMILY PROTEIN"/>
    <property type="match status" value="1"/>
</dbReference>
<keyword evidence="3" id="KW-1185">Reference proteome</keyword>
<evidence type="ECO:0008006" key="4">
    <source>
        <dbReference type="Google" id="ProtNLM"/>
    </source>
</evidence>
<dbReference type="Proteomes" id="UP000799640">
    <property type="component" value="Unassembled WGS sequence"/>
</dbReference>
<dbReference type="OrthoDB" id="3945660at2759"/>
<dbReference type="Gene3D" id="3.30.40.10">
    <property type="entry name" value="Zinc/RING finger domain, C3HC4 (zinc finger)"/>
    <property type="match status" value="1"/>
</dbReference>
<accession>A0A6G1HQU7</accession>
<name>A0A6G1HQU7_9PEZI</name>
<feature type="compositionally biased region" description="Pro residues" evidence="1">
    <location>
        <begin position="17"/>
        <end position="27"/>
    </location>
</feature>
<evidence type="ECO:0000256" key="1">
    <source>
        <dbReference type="SAM" id="MobiDB-lite"/>
    </source>
</evidence>
<feature type="region of interest" description="Disordered" evidence="1">
    <location>
        <begin position="64"/>
        <end position="88"/>
    </location>
</feature>
<dbReference type="EMBL" id="ML996701">
    <property type="protein sequence ID" value="KAF2398219.1"/>
    <property type="molecule type" value="Genomic_DNA"/>
</dbReference>
<protein>
    <recommendedName>
        <fullName evidence="4">RING-type domain-containing protein</fullName>
    </recommendedName>
</protein>
<dbReference type="InterPro" id="IPR013083">
    <property type="entry name" value="Znf_RING/FYVE/PHD"/>
</dbReference>
<proteinExistence type="predicted"/>
<feature type="compositionally biased region" description="Low complexity" evidence="1">
    <location>
        <begin position="101"/>
        <end position="113"/>
    </location>
</feature>
<reference evidence="2" key="1">
    <citation type="journal article" date="2020" name="Stud. Mycol.">
        <title>101 Dothideomycetes genomes: a test case for predicting lifestyles and emergence of pathogens.</title>
        <authorList>
            <person name="Haridas S."/>
            <person name="Albert R."/>
            <person name="Binder M."/>
            <person name="Bloem J."/>
            <person name="Labutti K."/>
            <person name="Salamov A."/>
            <person name="Andreopoulos B."/>
            <person name="Baker S."/>
            <person name="Barry K."/>
            <person name="Bills G."/>
            <person name="Bluhm B."/>
            <person name="Cannon C."/>
            <person name="Castanera R."/>
            <person name="Culley D."/>
            <person name="Daum C."/>
            <person name="Ezra D."/>
            <person name="Gonzalez J."/>
            <person name="Henrissat B."/>
            <person name="Kuo A."/>
            <person name="Liang C."/>
            <person name="Lipzen A."/>
            <person name="Lutzoni F."/>
            <person name="Magnuson J."/>
            <person name="Mondo S."/>
            <person name="Nolan M."/>
            <person name="Ohm R."/>
            <person name="Pangilinan J."/>
            <person name="Park H.-J."/>
            <person name="Ramirez L."/>
            <person name="Alfaro M."/>
            <person name="Sun H."/>
            <person name="Tritt A."/>
            <person name="Yoshinaga Y."/>
            <person name="Zwiers L.-H."/>
            <person name="Turgeon B."/>
            <person name="Goodwin S."/>
            <person name="Spatafora J."/>
            <person name="Crous P."/>
            <person name="Grigoriev I."/>
        </authorList>
    </citation>
    <scope>NUCLEOTIDE SEQUENCE</scope>
    <source>
        <strain evidence="2">CBS 262.69</strain>
    </source>
</reference>